<dbReference type="AlphaFoldDB" id="A0A518DKL0"/>
<dbReference type="PANTHER" id="PTHR43752:SF2">
    <property type="entry name" value="BNR_ASP-BOX REPEAT FAMILY PROTEIN"/>
    <property type="match status" value="1"/>
</dbReference>
<dbReference type="EMBL" id="CP036433">
    <property type="protein sequence ID" value="QDU92373.1"/>
    <property type="molecule type" value="Genomic_DNA"/>
</dbReference>
<evidence type="ECO:0000313" key="4">
    <source>
        <dbReference type="Proteomes" id="UP000317648"/>
    </source>
</evidence>
<proteinExistence type="predicted"/>
<keyword evidence="4" id="KW-1185">Reference proteome</keyword>
<evidence type="ECO:0000256" key="1">
    <source>
        <dbReference type="SAM" id="SignalP"/>
    </source>
</evidence>
<accession>A0A518DKL0</accession>
<evidence type="ECO:0000259" key="2">
    <source>
        <dbReference type="Pfam" id="PF13088"/>
    </source>
</evidence>
<dbReference type="InterPro" id="IPR011040">
    <property type="entry name" value="Sialidase"/>
</dbReference>
<keyword evidence="1" id="KW-0732">Signal</keyword>
<evidence type="ECO:0000313" key="3">
    <source>
        <dbReference type="EMBL" id="QDU92373.1"/>
    </source>
</evidence>
<organism evidence="3 4">
    <name type="scientific">Lignipirellula cremea</name>
    <dbReference type="NCBI Taxonomy" id="2528010"/>
    <lineage>
        <taxon>Bacteria</taxon>
        <taxon>Pseudomonadati</taxon>
        <taxon>Planctomycetota</taxon>
        <taxon>Planctomycetia</taxon>
        <taxon>Pirellulales</taxon>
        <taxon>Pirellulaceae</taxon>
        <taxon>Lignipirellula</taxon>
    </lineage>
</organism>
<dbReference type="PANTHER" id="PTHR43752">
    <property type="entry name" value="BNR/ASP-BOX REPEAT FAMILY PROTEIN"/>
    <property type="match status" value="1"/>
</dbReference>
<dbReference type="Gene3D" id="2.120.10.10">
    <property type="match status" value="1"/>
</dbReference>
<gene>
    <name evidence="3" type="ORF">Pla8534_01190</name>
</gene>
<protein>
    <submittedName>
        <fullName evidence="3">BNR/Asp-box repeat protein</fullName>
    </submittedName>
</protein>
<dbReference type="InterPro" id="IPR036278">
    <property type="entry name" value="Sialidase_sf"/>
</dbReference>
<dbReference type="Proteomes" id="UP000317648">
    <property type="component" value="Chromosome"/>
</dbReference>
<feature type="chain" id="PRO_5022118019" evidence="1">
    <location>
        <begin position="35"/>
        <end position="391"/>
    </location>
</feature>
<dbReference type="KEGG" id="lcre:Pla8534_01190"/>
<sequence precursor="true">MSVNEQTRVLPRKKAGTFLPFIIALLLPPVATHAAESDPSASDLALQPAHLIVSPWKQHIPVTKRQGVAGIERTAKGRLWVVYGRDVESPRNFQVLRCSEDDGKTWSEVKLMILPREGTRAMSANVWIDPQDRLWVFWGQASGLQDGRFGIFAVVCDDPDAAELKWSAPRRLGDGILLNKPTVLTNGEWLLTSSVWKADNSIKVYSSTDQGKTFELRGTANIEEAKTRGPDEPMIVERKDSSLWMMVRCQGLAETISQDGGRTWTPVKRIAIPHCTSRFFLRRLQSGALLLVKHGPMTEKVKREKLTAFISDDDGKTWQGGLMLDERDDVTYPDGVQAADGTIHTVYDHQRTPLGDVLMSTFTEEDVRAGKSVTDKVRLQVLIDHLPEPQN</sequence>
<dbReference type="SUPFAM" id="SSF50939">
    <property type="entry name" value="Sialidases"/>
    <property type="match status" value="1"/>
</dbReference>
<feature type="domain" description="Sialidase" evidence="2">
    <location>
        <begin position="126"/>
        <end position="344"/>
    </location>
</feature>
<name>A0A518DKL0_9BACT</name>
<dbReference type="Pfam" id="PF13088">
    <property type="entry name" value="BNR_2"/>
    <property type="match status" value="1"/>
</dbReference>
<dbReference type="CDD" id="cd15482">
    <property type="entry name" value="Sialidase_non-viral"/>
    <property type="match status" value="1"/>
</dbReference>
<feature type="signal peptide" evidence="1">
    <location>
        <begin position="1"/>
        <end position="34"/>
    </location>
</feature>
<reference evidence="3 4" key="1">
    <citation type="submission" date="2019-02" db="EMBL/GenBank/DDBJ databases">
        <title>Deep-cultivation of Planctomycetes and their phenomic and genomic characterization uncovers novel biology.</title>
        <authorList>
            <person name="Wiegand S."/>
            <person name="Jogler M."/>
            <person name="Boedeker C."/>
            <person name="Pinto D."/>
            <person name="Vollmers J."/>
            <person name="Rivas-Marin E."/>
            <person name="Kohn T."/>
            <person name="Peeters S.H."/>
            <person name="Heuer A."/>
            <person name="Rast P."/>
            <person name="Oberbeckmann S."/>
            <person name="Bunk B."/>
            <person name="Jeske O."/>
            <person name="Meyerdierks A."/>
            <person name="Storesund J.E."/>
            <person name="Kallscheuer N."/>
            <person name="Luecker S."/>
            <person name="Lage O.M."/>
            <person name="Pohl T."/>
            <person name="Merkel B.J."/>
            <person name="Hornburger P."/>
            <person name="Mueller R.-W."/>
            <person name="Bruemmer F."/>
            <person name="Labrenz M."/>
            <person name="Spormann A.M."/>
            <person name="Op den Camp H."/>
            <person name="Overmann J."/>
            <person name="Amann R."/>
            <person name="Jetten M.S.M."/>
            <person name="Mascher T."/>
            <person name="Medema M.H."/>
            <person name="Devos D.P."/>
            <person name="Kaster A.-K."/>
            <person name="Ovreas L."/>
            <person name="Rohde M."/>
            <person name="Galperin M.Y."/>
            <person name="Jogler C."/>
        </authorList>
    </citation>
    <scope>NUCLEOTIDE SEQUENCE [LARGE SCALE GENOMIC DNA]</scope>
    <source>
        <strain evidence="3 4">Pla85_3_4</strain>
    </source>
</reference>